<dbReference type="Proteomes" id="UP000827721">
    <property type="component" value="Unassembled WGS sequence"/>
</dbReference>
<evidence type="ECO:0000256" key="2">
    <source>
        <dbReference type="ARBA" id="ARBA00023015"/>
    </source>
</evidence>
<keyword evidence="5" id="KW-0175">Coiled coil</keyword>
<evidence type="ECO:0000256" key="3">
    <source>
        <dbReference type="ARBA" id="ARBA00023163"/>
    </source>
</evidence>
<evidence type="ECO:0000256" key="5">
    <source>
        <dbReference type="SAM" id="Coils"/>
    </source>
</evidence>
<comment type="subcellular location">
    <subcellularLocation>
        <location evidence="1">Nucleus</location>
    </subcellularLocation>
</comment>
<name>A0ABQ8IL68_9ROSI</name>
<evidence type="ECO:0000256" key="7">
    <source>
        <dbReference type="SAM" id="Phobius"/>
    </source>
</evidence>
<feature type="coiled-coil region" evidence="5">
    <location>
        <begin position="167"/>
        <end position="376"/>
    </location>
</feature>
<dbReference type="CDD" id="cd11444">
    <property type="entry name" value="bHLH_AtIBH1_like"/>
    <property type="match status" value="1"/>
</dbReference>
<keyword evidence="7" id="KW-1133">Transmembrane helix</keyword>
<comment type="caution">
    <text evidence="8">The sequence shown here is derived from an EMBL/GenBank/DDBJ whole genome shotgun (WGS) entry which is preliminary data.</text>
</comment>
<protein>
    <submittedName>
        <fullName evidence="8">Uncharacterized protein</fullName>
    </submittedName>
</protein>
<keyword evidence="2" id="KW-0805">Transcription regulation</keyword>
<feature type="compositionally biased region" description="Acidic residues" evidence="6">
    <location>
        <begin position="56"/>
        <end position="68"/>
    </location>
</feature>
<feature type="transmembrane region" description="Helical" evidence="7">
    <location>
        <begin position="435"/>
        <end position="457"/>
    </location>
</feature>
<reference evidence="8 9" key="1">
    <citation type="submission" date="2021-02" db="EMBL/GenBank/DDBJ databases">
        <title>Plant Genome Project.</title>
        <authorList>
            <person name="Zhang R.-G."/>
        </authorList>
    </citation>
    <scope>NUCLEOTIDE SEQUENCE [LARGE SCALE GENOMIC DNA]</scope>
    <source>
        <tissue evidence="8">Leaves</tissue>
    </source>
</reference>
<keyword evidence="7" id="KW-0472">Membrane</keyword>
<evidence type="ECO:0000256" key="6">
    <source>
        <dbReference type="SAM" id="MobiDB-lite"/>
    </source>
</evidence>
<sequence length="474" mass="53566">MDNTILNSTETIPAFKRKPEMGGAVQMRMKRRKMEEEDVVVHEKVEVSMSCSSSSSEEEEEEEEEEKEEMERKIVALQRMVPGGEMLEVDKLFEETAGYILALQSQIKAMRVLATFIQGLEKEKRKFGGIVKNIYMAETTVVNGVPPAEDEEPAAESFYDLDQDSKVGDASRKLESLERENKEMKERIRTLTIEVEGSEEDKGLFDSIAARAVELETEVSRLQHDLITAMSEGEEATHEVAELKKAIVEKGEKLDGVEREVDALKKEKAENEKKVRELERKAGLLEVREIEEKSKKLRVEEEMREKIDERDREIIGLKKKVDELESELDKLKFGKKSVEEALTQSDKKSKEMELLILQLQREVEEAQKVITGLKEKSLDGFTGTDRDVQLSVGARDMGFNWQWPAVAAAASAAASAAAVYICYARRSFGLNNANCRVFAILILLIFRLSCIACAFVLKLSSMWVLNVLVSANII</sequence>
<dbReference type="EMBL" id="JAFEMO010000001">
    <property type="protein sequence ID" value="KAH7577444.1"/>
    <property type="molecule type" value="Genomic_DNA"/>
</dbReference>
<dbReference type="PANTHER" id="PTHR33124">
    <property type="entry name" value="TRANSCRIPTION FACTOR IBH1-LIKE 1"/>
    <property type="match status" value="1"/>
</dbReference>
<accession>A0ABQ8IL68</accession>
<dbReference type="InterPro" id="IPR044549">
    <property type="entry name" value="bHLH_AtIBH1-like"/>
</dbReference>
<keyword evidence="7" id="KW-0812">Transmembrane</keyword>
<evidence type="ECO:0000256" key="4">
    <source>
        <dbReference type="ARBA" id="ARBA00023242"/>
    </source>
</evidence>
<feature type="region of interest" description="Disordered" evidence="6">
    <location>
        <begin position="44"/>
        <end position="70"/>
    </location>
</feature>
<dbReference type="PANTHER" id="PTHR33124:SF43">
    <property type="entry name" value="TRANSCRIPTION FACTOR PAR2"/>
    <property type="match status" value="1"/>
</dbReference>
<keyword evidence="3" id="KW-0804">Transcription</keyword>
<feature type="transmembrane region" description="Helical" evidence="7">
    <location>
        <begin position="401"/>
        <end position="423"/>
    </location>
</feature>
<keyword evidence="9" id="KW-1185">Reference proteome</keyword>
<organism evidence="8 9">
    <name type="scientific">Xanthoceras sorbifolium</name>
    <dbReference type="NCBI Taxonomy" id="99658"/>
    <lineage>
        <taxon>Eukaryota</taxon>
        <taxon>Viridiplantae</taxon>
        <taxon>Streptophyta</taxon>
        <taxon>Embryophyta</taxon>
        <taxon>Tracheophyta</taxon>
        <taxon>Spermatophyta</taxon>
        <taxon>Magnoliopsida</taxon>
        <taxon>eudicotyledons</taxon>
        <taxon>Gunneridae</taxon>
        <taxon>Pentapetalae</taxon>
        <taxon>rosids</taxon>
        <taxon>malvids</taxon>
        <taxon>Sapindales</taxon>
        <taxon>Sapindaceae</taxon>
        <taxon>Xanthoceroideae</taxon>
        <taxon>Xanthoceras</taxon>
    </lineage>
</organism>
<keyword evidence="4" id="KW-0539">Nucleus</keyword>
<evidence type="ECO:0000313" key="9">
    <source>
        <dbReference type="Proteomes" id="UP000827721"/>
    </source>
</evidence>
<dbReference type="InterPro" id="IPR044660">
    <property type="entry name" value="IBH1-like"/>
</dbReference>
<evidence type="ECO:0000256" key="1">
    <source>
        <dbReference type="ARBA" id="ARBA00004123"/>
    </source>
</evidence>
<gene>
    <name evidence="8" type="ORF">JRO89_XS01G0251300</name>
</gene>
<evidence type="ECO:0000313" key="8">
    <source>
        <dbReference type="EMBL" id="KAH7577444.1"/>
    </source>
</evidence>
<proteinExistence type="predicted"/>